<evidence type="ECO:0000313" key="2">
    <source>
        <dbReference type="EMBL" id="PRP89351.1"/>
    </source>
</evidence>
<organism evidence="1 3">
    <name type="scientific">Planoprotostelium fungivorum</name>
    <dbReference type="NCBI Taxonomy" id="1890364"/>
    <lineage>
        <taxon>Eukaryota</taxon>
        <taxon>Amoebozoa</taxon>
        <taxon>Evosea</taxon>
        <taxon>Variosea</taxon>
        <taxon>Cavosteliida</taxon>
        <taxon>Cavosteliaceae</taxon>
        <taxon>Planoprotostelium</taxon>
    </lineage>
</organism>
<reference evidence="1 3" key="1">
    <citation type="journal article" date="2018" name="Genome Biol. Evol.">
        <title>Multiple Roots of Fruiting Body Formation in Amoebozoa.</title>
        <authorList>
            <person name="Hillmann F."/>
            <person name="Forbes G."/>
            <person name="Novohradska S."/>
            <person name="Ferling I."/>
            <person name="Riege K."/>
            <person name="Groth M."/>
            <person name="Westermann M."/>
            <person name="Marz M."/>
            <person name="Spaller T."/>
            <person name="Winckler T."/>
            <person name="Schaap P."/>
            <person name="Glockner G."/>
        </authorList>
    </citation>
    <scope>NUCLEOTIDE SEQUENCE [LARGE SCALE GENOMIC DNA]</scope>
    <source>
        <strain evidence="1 3">Jena</strain>
    </source>
</reference>
<protein>
    <submittedName>
        <fullName evidence="1">Uncharacterized protein</fullName>
    </submittedName>
</protein>
<evidence type="ECO:0000313" key="1">
    <source>
        <dbReference type="EMBL" id="PRP78248.1"/>
    </source>
</evidence>
<proteinExistence type="predicted"/>
<name>A0A2P6N2R2_9EUKA</name>
<evidence type="ECO:0000313" key="3">
    <source>
        <dbReference type="Proteomes" id="UP000241769"/>
    </source>
</evidence>
<accession>A0A2P6N2R2</accession>
<dbReference type="EMBL" id="MDYQ01000234">
    <property type="protein sequence ID" value="PRP78248.1"/>
    <property type="molecule type" value="Genomic_DNA"/>
</dbReference>
<keyword evidence="3" id="KW-1185">Reference proteome</keyword>
<comment type="caution">
    <text evidence="1">The sequence shown here is derived from an EMBL/GenBank/DDBJ whole genome shotgun (WGS) entry which is preliminary data.</text>
</comment>
<feature type="non-terminal residue" evidence="1">
    <location>
        <position position="1"/>
    </location>
</feature>
<dbReference type="AlphaFoldDB" id="A0A2P6N2R2"/>
<sequence length="115" mass="12879">SSELLKISWQYEHSERVIKIERGCDTCSSTGALGSDCSASQTMVGIDPPIFLLVLHNLPLSRNSLLVSFSSGNWFLCCTDRKIYNLYTIITGTHLGGISWTLNYVIHQAQQRQDQ</sequence>
<dbReference type="Proteomes" id="UP000241769">
    <property type="component" value="Unassembled WGS sequence"/>
</dbReference>
<gene>
    <name evidence="2" type="ORF">PROFUN_02225</name>
    <name evidence="1" type="ORF">PROFUN_13858</name>
</gene>
<dbReference type="EMBL" id="MDYQ01000004">
    <property type="protein sequence ID" value="PRP89351.1"/>
    <property type="molecule type" value="Genomic_DNA"/>
</dbReference>
<dbReference type="InParanoid" id="A0A2P6N2R2"/>